<dbReference type="EMBL" id="QWGT01000044">
    <property type="protein sequence ID" value="RIJ52437.1"/>
    <property type="molecule type" value="Genomic_DNA"/>
</dbReference>
<dbReference type="RefSeq" id="WP_119381930.1">
    <property type="nucleotide sequence ID" value="NZ_QWGT01000044.1"/>
</dbReference>
<gene>
    <name evidence="1" type="ORF">DZG00_04860</name>
</gene>
<keyword evidence="2" id="KW-1185">Reference proteome</keyword>
<evidence type="ECO:0000313" key="1">
    <source>
        <dbReference type="EMBL" id="RIJ52437.1"/>
    </source>
</evidence>
<proteinExistence type="predicted"/>
<dbReference type="OrthoDB" id="5123044at2"/>
<reference evidence="1 2" key="1">
    <citation type="submission" date="2018-08" db="EMBL/GenBank/DDBJ databases">
        <title>Genome Sequence of Clavibacter michiganensis Subspecies type strains, and the Atypical Peach-Colored Strains Isolated from Tomato.</title>
        <authorList>
            <person name="Osdaghi E."/>
            <person name="Portier P."/>
            <person name="Briand M."/>
            <person name="Jacques M.-A."/>
        </authorList>
    </citation>
    <scope>NUCLEOTIDE SEQUENCE [LARGE SCALE GENOMIC DNA]</scope>
    <source>
        <strain evidence="1 2">CFBP 8615</strain>
    </source>
</reference>
<sequence>MLHTSLRIDGCAYRLDVDQDVVVLKSAILDAAGGAPRFLDFAAIGRGEVSVLVGPRTTVEFVVSELVDDDDPEPLPGPAGTDLGLVSFL</sequence>
<protein>
    <submittedName>
        <fullName evidence="1">Uncharacterized protein</fullName>
    </submittedName>
</protein>
<organism evidence="1 2">
    <name type="scientific">Clavibacter lycopersici</name>
    <dbReference type="NCBI Taxonomy" id="2301718"/>
    <lineage>
        <taxon>Bacteria</taxon>
        <taxon>Bacillati</taxon>
        <taxon>Actinomycetota</taxon>
        <taxon>Actinomycetes</taxon>
        <taxon>Micrococcales</taxon>
        <taxon>Microbacteriaceae</taxon>
        <taxon>Clavibacter</taxon>
    </lineage>
</organism>
<comment type="caution">
    <text evidence="1">The sequence shown here is derived from an EMBL/GenBank/DDBJ whole genome shotgun (WGS) entry which is preliminary data.</text>
</comment>
<name>A0A399TDM6_9MICO</name>
<evidence type="ECO:0000313" key="2">
    <source>
        <dbReference type="Proteomes" id="UP000266484"/>
    </source>
</evidence>
<accession>A0A399TDM6</accession>
<dbReference type="AlphaFoldDB" id="A0A399TDM6"/>
<dbReference type="Proteomes" id="UP000266484">
    <property type="component" value="Unassembled WGS sequence"/>
</dbReference>